<dbReference type="PANTHER" id="PTHR23272">
    <property type="entry name" value="BED FINGER-RELATED"/>
    <property type="match status" value="1"/>
</dbReference>
<sequence>MHHQQLVAETGNSELDIYLNEPGLDFHSYEDMDVLQWWKNNNGRFPDLSRFACDLLSVPITTVASNSEYCTGSYFFNKYKDRMLQMDVETRICTRSWLYSFVSNDVEDDDDDFEEMMNEFDGADDGEDGDE</sequence>
<evidence type="ECO:0000313" key="2">
    <source>
        <dbReference type="EMBL" id="PNX77189.1"/>
    </source>
</evidence>
<reference evidence="2 3" key="2">
    <citation type="journal article" date="2017" name="Front. Plant Sci.">
        <title>Gene Classification and Mining of Molecular Markers Useful in Red Clover (Trifolium pratense) Breeding.</title>
        <authorList>
            <person name="Istvanek J."/>
            <person name="Dluhosova J."/>
            <person name="Dluhos P."/>
            <person name="Patkova L."/>
            <person name="Nedelnik J."/>
            <person name="Repkova J."/>
        </authorList>
    </citation>
    <scope>NUCLEOTIDE SEQUENCE [LARGE SCALE GENOMIC DNA]</scope>
    <source>
        <strain evidence="3">cv. Tatra</strain>
        <tissue evidence="2">Young leaves</tissue>
    </source>
</reference>
<name>A0A2K3LF55_TRIPR</name>
<dbReference type="STRING" id="57577.A0A2K3LF55"/>
<dbReference type="InterPro" id="IPR008906">
    <property type="entry name" value="HATC_C_dom"/>
</dbReference>
<dbReference type="Pfam" id="PF05699">
    <property type="entry name" value="Dimer_Tnp_hAT"/>
    <property type="match status" value="1"/>
</dbReference>
<dbReference type="InterPro" id="IPR012337">
    <property type="entry name" value="RNaseH-like_sf"/>
</dbReference>
<proteinExistence type="predicted"/>
<feature type="domain" description="HAT C-terminal dimerisation" evidence="1">
    <location>
        <begin position="14"/>
        <end position="98"/>
    </location>
</feature>
<dbReference type="PANTHER" id="PTHR23272:SF166">
    <property type="entry name" value="ZINC FINGER BED DOMAIN-CONTAINING PROTEIN RICESLEEPER 2-LIKE ISOFORM X1"/>
    <property type="match status" value="1"/>
</dbReference>
<dbReference type="Proteomes" id="UP000236291">
    <property type="component" value="Unassembled WGS sequence"/>
</dbReference>
<dbReference type="GO" id="GO:0046983">
    <property type="term" value="F:protein dimerization activity"/>
    <property type="evidence" value="ECO:0007669"/>
    <property type="project" value="InterPro"/>
</dbReference>
<reference evidence="2 3" key="1">
    <citation type="journal article" date="2014" name="Am. J. Bot.">
        <title>Genome assembly and annotation for red clover (Trifolium pratense; Fabaceae).</title>
        <authorList>
            <person name="Istvanek J."/>
            <person name="Jaros M."/>
            <person name="Krenek A."/>
            <person name="Repkova J."/>
        </authorList>
    </citation>
    <scope>NUCLEOTIDE SEQUENCE [LARGE SCALE GENOMIC DNA]</scope>
    <source>
        <strain evidence="3">cv. Tatra</strain>
        <tissue evidence="2">Young leaves</tissue>
    </source>
</reference>
<dbReference type="AlphaFoldDB" id="A0A2K3LF55"/>
<gene>
    <name evidence="2" type="ORF">L195_g033152</name>
</gene>
<evidence type="ECO:0000259" key="1">
    <source>
        <dbReference type="Pfam" id="PF05699"/>
    </source>
</evidence>
<dbReference type="ExpressionAtlas" id="A0A2K3LF55">
    <property type="expression patterns" value="baseline"/>
</dbReference>
<protein>
    <submittedName>
        <fullName evidence="2">HAT family dimerization domain-containing protein</fullName>
    </submittedName>
</protein>
<accession>A0A2K3LF55</accession>
<evidence type="ECO:0000313" key="3">
    <source>
        <dbReference type="Proteomes" id="UP000236291"/>
    </source>
</evidence>
<comment type="caution">
    <text evidence="2">The sequence shown here is derived from an EMBL/GenBank/DDBJ whole genome shotgun (WGS) entry which is preliminary data.</text>
</comment>
<dbReference type="SUPFAM" id="SSF53098">
    <property type="entry name" value="Ribonuclease H-like"/>
    <property type="match status" value="1"/>
</dbReference>
<dbReference type="EMBL" id="ASHM01031949">
    <property type="protein sequence ID" value="PNX77189.1"/>
    <property type="molecule type" value="Genomic_DNA"/>
</dbReference>
<organism evidence="2 3">
    <name type="scientific">Trifolium pratense</name>
    <name type="common">Red clover</name>
    <dbReference type="NCBI Taxonomy" id="57577"/>
    <lineage>
        <taxon>Eukaryota</taxon>
        <taxon>Viridiplantae</taxon>
        <taxon>Streptophyta</taxon>
        <taxon>Embryophyta</taxon>
        <taxon>Tracheophyta</taxon>
        <taxon>Spermatophyta</taxon>
        <taxon>Magnoliopsida</taxon>
        <taxon>eudicotyledons</taxon>
        <taxon>Gunneridae</taxon>
        <taxon>Pentapetalae</taxon>
        <taxon>rosids</taxon>
        <taxon>fabids</taxon>
        <taxon>Fabales</taxon>
        <taxon>Fabaceae</taxon>
        <taxon>Papilionoideae</taxon>
        <taxon>50 kb inversion clade</taxon>
        <taxon>NPAAA clade</taxon>
        <taxon>Hologalegina</taxon>
        <taxon>IRL clade</taxon>
        <taxon>Trifolieae</taxon>
        <taxon>Trifolium</taxon>
    </lineage>
</organism>